<evidence type="ECO:0000256" key="1">
    <source>
        <dbReference type="SAM" id="MobiDB-lite"/>
    </source>
</evidence>
<feature type="compositionally biased region" description="Low complexity" evidence="1">
    <location>
        <begin position="54"/>
        <end position="73"/>
    </location>
</feature>
<keyword evidence="2" id="KW-0067">ATP-binding</keyword>
<reference evidence="2" key="1">
    <citation type="submission" date="2022-10" db="EMBL/GenBank/DDBJ databases">
        <title>Whole genome sequencing of three plant growth promoting bacteria isolated from Vachellia tortilis subsp. raddiana in Morocco.</title>
        <authorList>
            <person name="Hnini M."/>
            <person name="Zouagui R."/>
            <person name="Zouagui H."/>
            <person name="Chemao Elfihri M.-W."/>
            <person name="Ibrahimi A."/>
            <person name="Sbabou L."/>
            <person name="Aurag J."/>
        </authorList>
    </citation>
    <scope>NUCLEOTIDE SEQUENCE</scope>
    <source>
        <strain evidence="2">LMR678</strain>
    </source>
</reference>
<keyword evidence="2" id="KW-0547">Nucleotide-binding</keyword>
<dbReference type="Proteomes" id="UP001079430">
    <property type="component" value="Unassembled WGS sequence"/>
</dbReference>
<evidence type="ECO:0000313" key="3">
    <source>
        <dbReference type="Proteomes" id="UP001079430"/>
    </source>
</evidence>
<feature type="compositionally biased region" description="Polar residues" evidence="1">
    <location>
        <begin position="119"/>
        <end position="135"/>
    </location>
</feature>
<gene>
    <name evidence="2" type="ORF">O3W52_14045</name>
</gene>
<organism evidence="2 3">
    <name type="scientific">Sinorhizobium psoraleae</name>
    <dbReference type="NCBI Taxonomy" id="520838"/>
    <lineage>
        <taxon>Bacteria</taxon>
        <taxon>Pseudomonadati</taxon>
        <taxon>Pseudomonadota</taxon>
        <taxon>Alphaproteobacteria</taxon>
        <taxon>Hyphomicrobiales</taxon>
        <taxon>Rhizobiaceae</taxon>
        <taxon>Sinorhizobium/Ensifer group</taxon>
        <taxon>Sinorhizobium</taxon>
    </lineage>
</organism>
<name>A0ABT4KGP0_9HYPH</name>
<keyword evidence="2" id="KW-0347">Helicase</keyword>
<feature type="compositionally biased region" description="Gly residues" evidence="1">
    <location>
        <begin position="89"/>
        <end position="107"/>
    </location>
</feature>
<sequence length="264" mass="25516">MRKYLAATLLITVAIGPAWGLGLGVSAGGVGLGAGVSVGKNGVSVGISAGGAKAGASIGKNAGSSSGSRSKAGGKSGGISKGSHSGVGSSRGGGKGASRGGASGGAAKGFDLGGRSASGAISDNNPTNASGNPVNTKAGVAPATATRQSAVLPRMLLPLKQKRAVNERGEWGYLLRVPAPVAAIPATPGTVVRTCLHAIASAASPLGAVRVRAASAGPVNRGRGGDLTAPLTVRIDYAGPNDVEVRQARISCRLDSSGRVIAVI</sequence>
<dbReference type="RefSeq" id="WP_269280566.1">
    <property type="nucleotide sequence ID" value="NZ_JAPVOI010000004.1"/>
</dbReference>
<keyword evidence="3" id="KW-1185">Reference proteome</keyword>
<comment type="caution">
    <text evidence="2">The sequence shown here is derived from an EMBL/GenBank/DDBJ whole genome shotgun (WGS) entry which is preliminary data.</text>
</comment>
<proteinExistence type="predicted"/>
<evidence type="ECO:0000313" key="2">
    <source>
        <dbReference type="EMBL" id="MCZ4091145.1"/>
    </source>
</evidence>
<dbReference type="GO" id="GO:0004386">
    <property type="term" value="F:helicase activity"/>
    <property type="evidence" value="ECO:0007669"/>
    <property type="project" value="UniProtKB-KW"/>
</dbReference>
<protein>
    <submittedName>
        <fullName evidence="2">Helicase</fullName>
    </submittedName>
</protein>
<dbReference type="EMBL" id="JAPVOI010000004">
    <property type="protein sequence ID" value="MCZ4091145.1"/>
    <property type="molecule type" value="Genomic_DNA"/>
</dbReference>
<feature type="region of interest" description="Disordered" evidence="1">
    <location>
        <begin position="53"/>
        <end position="142"/>
    </location>
</feature>
<keyword evidence="2" id="KW-0378">Hydrolase</keyword>
<accession>A0ABT4KGP0</accession>